<proteinExistence type="predicted"/>
<dbReference type="AlphaFoldDB" id="A0A1I8AS63"/>
<reference evidence="2" key="1">
    <citation type="submission" date="2016-11" db="UniProtKB">
        <authorList>
            <consortium name="WormBaseParasite"/>
        </authorList>
    </citation>
    <scope>IDENTIFICATION</scope>
</reference>
<keyword evidence="1" id="KW-1185">Reference proteome</keyword>
<organism evidence="1 2">
    <name type="scientific">Steinernema glaseri</name>
    <dbReference type="NCBI Taxonomy" id="37863"/>
    <lineage>
        <taxon>Eukaryota</taxon>
        <taxon>Metazoa</taxon>
        <taxon>Ecdysozoa</taxon>
        <taxon>Nematoda</taxon>
        <taxon>Chromadorea</taxon>
        <taxon>Rhabditida</taxon>
        <taxon>Tylenchina</taxon>
        <taxon>Panagrolaimomorpha</taxon>
        <taxon>Strongyloidoidea</taxon>
        <taxon>Steinernematidae</taxon>
        <taxon>Steinernema</taxon>
    </lineage>
</organism>
<sequence length="83" mass="9221">MMRGVKAEISSQAEVTASDAGQRSSAIGSVNNHQYRPFLVVVFCCPQRAIPQTLRCSLISALVATPRRVAIVYKRFLRRLLLC</sequence>
<evidence type="ECO:0000313" key="2">
    <source>
        <dbReference type="WBParaSite" id="L893_g8915.t1"/>
    </source>
</evidence>
<dbReference type="Proteomes" id="UP000095287">
    <property type="component" value="Unplaced"/>
</dbReference>
<protein>
    <submittedName>
        <fullName evidence="2">Uncharacterized protein</fullName>
    </submittedName>
</protein>
<evidence type="ECO:0000313" key="1">
    <source>
        <dbReference type="Proteomes" id="UP000095287"/>
    </source>
</evidence>
<name>A0A1I8AS63_9BILA</name>
<accession>A0A1I8AS63</accession>
<dbReference type="WBParaSite" id="L893_g8915.t1">
    <property type="protein sequence ID" value="L893_g8915.t1"/>
    <property type="gene ID" value="L893_g8915"/>
</dbReference>